<sequence length="479" mass="50567">MPLRPHPATYDKLSQRHGAAYPWIVLAVIGLGTVAGVLCTSSFNVAVPAMTRHFGIGQDQVQWAMTGFMAAMAVGMLPTSWLLERVGLRRVFLLAQLTLMAASVFGFFAPSFALVVLARVIQGLAAGVLQPIAMLALLRLFPREVQGRASGLLTFSIALTPAISPALGGLLLERFGWEAIFLLGLPFGLLAGGAALYLLPLPRELASRRFDWIGLGWLSLATIALVEGVASLQHSGLLSPWTLGQLGLALAALLLFCRHARRLDAPLIQLGLFGDRTFAMGSLVSFCYGFGLYASTYLVPVFLQNVLSYQAAAAGLALLPSGFALVLTLPLAGRLADRYPPKQVTLAGLLAFGASFVAFALEAGRISYAEIIAATVVGRIGLGLILPALNLAALRHVAARQLGQAAVVTSYARQLGGVVGIAVVAVFVQWRESVYGTAAAGLQAAYSQAFLLLAAVFLLAVLAAARMQVERAPAPLRQD</sequence>
<feature type="transmembrane region" description="Helical" evidence="8">
    <location>
        <begin position="311"/>
        <end position="332"/>
    </location>
</feature>
<keyword evidence="3" id="KW-0813">Transport</keyword>
<evidence type="ECO:0000256" key="3">
    <source>
        <dbReference type="ARBA" id="ARBA00022448"/>
    </source>
</evidence>
<dbReference type="RefSeq" id="WP_105747833.1">
    <property type="nucleotide sequence ID" value="NZ_PVLQ01000023.1"/>
</dbReference>
<evidence type="ECO:0000256" key="4">
    <source>
        <dbReference type="ARBA" id="ARBA00022475"/>
    </source>
</evidence>
<evidence type="ECO:0000256" key="5">
    <source>
        <dbReference type="ARBA" id="ARBA00022692"/>
    </source>
</evidence>
<feature type="transmembrane region" description="Helical" evidence="8">
    <location>
        <begin position="445"/>
        <end position="465"/>
    </location>
</feature>
<dbReference type="Gene3D" id="1.20.1720.10">
    <property type="entry name" value="Multidrug resistance protein D"/>
    <property type="match status" value="1"/>
</dbReference>
<evidence type="ECO:0000313" key="10">
    <source>
        <dbReference type="EMBL" id="PRD65802.1"/>
    </source>
</evidence>
<accession>A0A2S9K5Z1</accession>
<feature type="transmembrane region" description="Helical" evidence="8">
    <location>
        <begin position="179"/>
        <end position="200"/>
    </location>
</feature>
<dbReference type="Gene3D" id="1.20.1250.20">
    <property type="entry name" value="MFS general substrate transporter like domains"/>
    <property type="match status" value="1"/>
</dbReference>
<dbReference type="InterPro" id="IPR036259">
    <property type="entry name" value="MFS_trans_sf"/>
</dbReference>
<protein>
    <submittedName>
        <fullName evidence="10">MFS transporter</fullName>
    </submittedName>
</protein>
<feature type="transmembrane region" description="Helical" evidence="8">
    <location>
        <begin position="63"/>
        <end position="84"/>
    </location>
</feature>
<feature type="transmembrane region" description="Helical" evidence="8">
    <location>
        <begin position="367"/>
        <end position="389"/>
    </location>
</feature>
<keyword evidence="7 8" id="KW-0472">Membrane</keyword>
<dbReference type="Pfam" id="PF07690">
    <property type="entry name" value="MFS_1"/>
    <property type="match status" value="1"/>
</dbReference>
<feature type="domain" description="Major facilitator superfamily (MFS) profile" evidence="9">
    <location>
        <begin position="25"/>
        <end position="472"/>
    </location>
</feature>
<feature type="transmembrane region" description="Helical" evidence="8">
    <location>
        <begin position="120"/>
        <end position="140"/>
    </location>
</feature>
<gene>
    <name evidence="10" type="ORF">C6P64_06760</name>
</gene>
<name>A0A2S9K5Z1_9BURK</name>
<dbReference type="Proteomes" id="UP000238589">
    <property type="component" value="Unassembled WGS sequence"/>
</dbReference>
<dbReference type="AlphaFoldDB" id="A0A2S9K5Z1"/>
<dbReference type="PANTHER" id="PTHR42718">
    <property type="entry name" value="MAJOR FACILITATOR SUPERFAMILY MULTIDRUG TRANSPORTER MFSC"/>
    <property type="match status" value="1"/>
</dbReference>
<keyword evidence="5 8" id="KW-0812">Transmembrane</keyword>
<feature type="transmembrane region" description="Helical" evidence="8">
    <location>
        <begin position="212"/>
        <end position="232"/>
    </location>
</feature>
<dbReference type="SUPFAM" id="SSF103473">
    <property type="entry name" value="MFS general substrate transporter"/>
    <property type="match status" value="1"/>
</dbReference>
<feature type="transmembrane region" description="Helical" evidence="8">
    <location>
        <begin position="91"/>
        <end position="114"/>
    </location>
</feature>
<feature type="transmembrane region" description="Helical" evidence="8">
    <location>
        <begin position="20"/>
        <end position="43"/>
    </location>
</feature>
<reference evidence="10 11" key="1">
    <citation type="submission" date="2018-03" db="EMBL/GenBank/DDBJ databases">
        <title>Comparative genomics illustrates the genes involved in a hyperalkaliphilic mechanisms of Serpentinomonas isolated from highly-alkaline calcium-rich serpentinized springs.</title>
        <authorList>
            <person name="Suzuki S."/>
            <person name="Ishii S."/>
            <person name="Walworth N."/>
            <person name="Bird L."/>
            <person name="Kuenen J.G."/>
            <person name="Nealson K.H."/>
        </authorList>
    </citation>
    <scope>NUCLEOTIDE SEQUENCE [LARGE SCALE GENOMIC DNA]</scope>
    <source>
        <strain evidence="10 11">P1</strain>
    </source>
</reference>
<evidence type="ECO:0000256" key="8">
    <source>
        <dbReference type="SAM" id="Phobius"/>
    </source>
</evidence>
<feature type="transmembrane region" description="Helical" evidence="8">
    <location>
        <begin position="238"/>
        <end position="257"/>
    </location>
</feature>
<keyword evidence="4" id="KW-1003">Cell membrane</keyword>
<feature type="transmembrane region" description="Helical" evidence="8">
    <location>
        <begin position="278"/>
        <end position="299"/>
    </location>
</feature>
<keyword evidence="6 8" id="KW-1133">Transmembrane helix</keyword>
<feature type="transmembrane region" description="Helical" evidence="8">
    <location>
        <begin position="410"/>
        <end position="430"/>
    </location>
</feature>
<dbReference type="InterPro" id="IPR011701">
    <property type="entry name" value="MFS"/>
</dbReference>
<comment type="similarity">
    <text evidence="2">Belongs to the major facilitator superfamily. EmrB family.</text>
</comment>
<keyword evidence="11" id="KW-1185">Reference proteome</keyword>
<comment type="caution">
    <text evidence="10">The sequence shown here is derived from an EMBL/GenBank/DDBJ whole genome shotgun (WGS) entry which is preliminary data.</text>
</comment>
<dbReference type="GO" id="GO:0022857">
    <property type="term" value="F:transmembrane transporter activity"/>
    <property type="evidence" value="ECO:0007669"/>
    <property type="project" value="InterPro"/>
</dbReference>
<evidence type="ECO:0000259" key="9">
    <source>
        <dbReference type="PROSITE" id="PS50850"/>
    </source>
</evidence>
<evidence type="ECO:0000313" key="11">
    <source>
        <dbReference type="Proteomes" id="UP000238589"/>
    </source>
</evidence>
<comment type="subcellular location">
    <subcellularLocation>
        <location evidence="1">Cell membrane</location>
        <topology evidence="1">Multi-pass membrane protein</topology>
    </subcellularLocation>
</comment>
<dbReference type="GO" id="GO:0005886">
    <property type="term" value="C:plasma membrane"/>
    <property type="evidence" value="ECO:0007669"/>
    <property type="project" value="UniProtKB-SubCell"/>
</dbReference>
<evidence type="ECO:0000256" key="2">
    <source>
        <dbReference type="ARBA" id="ARBA00008537"/>
    </source>
</evidence>
<dbReference type="EMBL" id="PVLQ01000023">
    <property type="protein sequence ID" value="PRD65802.1"/>
    <property type="molecule type" value="Genomic_DNA"/>
</dbReference>
<feature type="transmembrane region" description="Helical" evidence="8">
    <location>
        <begin position="152"/>
        <end position="173"/>
    </location>
</feature>
<dbReference type="PANTHER" id="PTHR42718:SF9">
    <property type="entry name" value="MAJOR FACILITATOR SUPERFAMILY MULTIDRUG TRANSPORTER MFSC"/>
    <property type="match status" value="1"/>
</dbReference>
<evidence type="ECO:0000256" key="6">
    <source>
        <dbReference type="ARBA" id="ARBA00022989"/>
    </source>
</evidence>
<evidence type="ECO:0000256" key="7">
    <source>
        <dbReference type="ARBA" id="ARBA00023136"/>
    </source>
</evidence>
<proteinExistence type="inferred from homology"/>
<dbReference type="OrthoDB" id="9807274at2"/>
<evidence type="ECO:0000256" key="1">
    <source>
        <dbReference type="ARBA" id="ARBA00004651"/>
    </source>
</evidence>
<feature type="transmembrane region" description="Helical" evidence="8">
    <location>
        <begin position="344"/>
        <end position="361"/>
    </location>
</feature>
<dbReference type="NCBIfam" id="TIGR00711">
    <property type="entry name" value="efflux_EmrB"/>
    <property type="match status" value="1"/>
</dbReference>
<dbReference type="InterPro" id="IPR020846">
    <property type="entry name" value="MFS_dom"/>
</dbReference>
<dbReference type="InterPro" id="IPR004638">
    <property type="entry name" value="EmrB-like"/>
</dbReference>
<organism evidence="10 11">
    <name type="scientific">Malikia granosa</name>
    <dbReference type="NCBI Taxonomy" id="263067"/>
    <lineage>
        <taxon>Bacteria</taxon>
        <taxon>Pseudomonadati</taxon>
        <taxon>Pseudomonadota</taxon>
        <taxon>Betaproteobacteria</taxon>
        <taxon>Burkholderiales</taxon>
        <taxon>Comamonadaceae</taxon>
        <taxon>Malikia</taxon>
    </lineage>
</organism>
<dbReference type="PROSITE" id="PS50850">
    <property type="entry name" value="MFS"/>
    <property type="match status" value="1"/>
</dbReference>